<dbReference type="SMART" id="SM00448">
    <property type="entry name" value="REC"/>
    <property type="match status" value="1"/>
</dbReference>
<evidence type="ECO:0000256" key="1">
    <source>
        <dbReference type="ARBA" id="ARBA00023015"/>
    </source>
</evidence>
<dbReference type="CDD" id="cd17536">
    <property type="entry name" value="REC_YesN-like"/>
    <property type="match status" value="1"/>
</dbReference>
<dbReference type="Gene3D" id="3.40.50.2300">
    <property type="match status" value="1"/>
</dbReference>
<dbReference type="PANTHER" id="PTHR43280:SF2">
    <property type="entry name" value="HTH-TYPE TRANSCRIPTIONAL REGULATOR EXSA"/>
    <property type="match status" value="1"/>
</dbReference>
<keyword evidence="4" id="KW-0597">Phosphoprotein</keyword>
<gene>
    <name evidence="7" type="ORF">EHS13_29590</name>
</gene>
<dbReference type="Proteomes" id="UP000426246">
    <property type="component" value="Chromosome"/>
</dbReference>
<keyword evidence="8" id="KW-1185">Reference proteome</keyword>
<dbReference type="InterPro" id="IPR018062">
    <property type="entry name" value="HTH_AraC-typ_CS"/>
</dbReference>
<evidence type="ECO:0000259" key="5">
    <source>
        <dbReference type="PROSITE" id="PS01124"/>
    </source>
</evidence>
<accession>A0A6B8RS66</accession>
<feature type="domain" description="Response regulatory" evidence="6">
    <location>
        <begin position="3"/>
        <end position="120"/>
    </location>
</feature>
<dbReference type="SMART" id="SM00342">
    <property type="entry name" value="HTH_ARAC"/>
    <property type="match status" value="1"/>
</dbReference>
<keyword evidence="2" id="KW-0238">DNA-binding</keyword>
<dbReference type="PROSITE" id="PS01124">
    <property type="entry name" value="HTH_ARAC_FAMILY_2"/>
    <property type="match status" value="1"/>
</dbReference>
<dbReference type="InterPro" id="IPR009057">
    <property type="entry name" value="Homeodomain-like_sf"/>
</dbReference>
<dbReference type="Gene3D" id="1.10.10.60">
    <property type="entry name" value="Homeodomain-like"/>
    <property type="match status" value="2"/>
</dbReference>
<dbReference type="GO" id="GO:0043565">
    <property type="term" value="F:sequence-specific DNA binding"/>
    <property type="evidence" value="ECO:0007669"/>
    <property type="project" value="InterPro"/>
</dbReference>
<dbReference type="Pfam" id="PF00072">
    <property type="entry name" value="Response_reg"/>
    <property type="match status" value="1"/>
</dbReference>
<evidence type="ECO:0000259" key="6">
    <source>
        <dbReference type="PROSITE" id="PS50110"/>
    </source>
</evidence>
<evidence type="ECO:0000256" key="4">
    <source>
        <dbReference type="PROSITE-ProRule" id="PRU00169"/>
    </source>
</evidence>
<name>A0A6B8RS66_9BACL</name>
<proteinExistence type="predicted"/>
<dbReference type="RefSeq" id="WP_155703846.1">
    <property type="nucleotide sequence ID" value="NZ_CP034235.1"/>
</dbReference>
<dbReference type="PROSITE" id="PS00041">
    <property type="entry name" value="HTH_ARAC_FAMILY_1"/>
    <property type="match status" value="1"/>
</dbReference>
<dbReference type="GO" id="GO:0000160">
    <property type="term" value="P:phosphorelay signal transduction system"/>
    <property type="evidence" value="ECO:0007669"/>
    <property type="project" value="InterPro"/>
</dbReference>
<dbReference type="EMBL" id="CP034235">
    <property type="protein sequence ID" value="QGQ98737.1"/>
    <property type="molecule type" value="Genomic_DNA"/>
</dbReference>
<keyword evidence="1" id="KW-0805">Transcription regulation</keyword>
<dbReference type="AlphaFoldDB" id="A0A6B8RS66"/>
<evidence type="ECO:0000313" key="7">
    <source>
        <dbReference type="EMBL" id="QGQ98737.1"/>
    </source>
</evidence>
<dbReference type="KEGG" id="ppsc:EHS13_29590"/>
<sequence length="540" mass="62705">MFRLMIVDNEPNIVRGLKQLLVEESSLELEVYCAHSADEALLLLNRVKIDIALSDIRMPGMNGLELQARIIEQWPQCKVIFLSGYDDFNYIQTAIRNGSVDYILKTDGDEVILQAIQKAMTELSRESEIDNLHEQTQSKLQQSLVTLQKDYFHKLVYGLNSVKQHRLDELKIQFDAKLPLLLIIARVDRWDPSISDADKALLYYAVQNITEEFLKDFNYFGMTLDHRSLLSCLQENPASQWGSTPNKWIRYVHSQLESIQSACQKYLKLPVSFVASSTTIDWNGIPVKYAELRQILFYGFGQREEMILTDEVTRNFQEGTVKSELELKAQSKLKQLLSSDLIMEHRLLNDFEELVELTRQLKHNNPFLHETYNGISYMLLAYINQHQKWSQLALTEDLNKLFSLDAHLSWEQAVVYLKELILLLLEDRNKESEEGAEFLVTKLKAYIDRHLDEELSLVRLAEIVYLNPTYLSRLFKQHTGQGISHYITQLRLIKSQELLKHSKLKVQEIAVKAGFDSATSFGRFFKRETNLTPQEYRDNG</sequence>
<dbReference type="InterPro" id="IPR011006">
    <property type="entry name" value="CheY-like_superfamily"/>
</dbReference>
<dbReference type="SUPFAM" id="SSF46689">
    <property type="entry name" value="Homeodomain-like"/>
    <property type="match status" value="2"/>
</dbReference>
<protein>
    <submittedName>
        <fullName evidence="7">Helix-turn-helix domain-containing protein</fullName>
    </submittedName>
</protein>
<keyword evidence="3" id="KW-0804">Transcription</keyword>
<reference evidence="8" key="1">
    <citation type="submission" date="2018-11" db="EMBL/GenBank/DDBJ databases">
        <title>Complete genome sequence of Paenibacillus sp. ML311-T8.</title>
        <authorList>
            <person name="Nam Y.-D."/>
            <person name="Kang J."/>
            <person name="Chung W.-H."/>
            <person name="Park Y.S."/>
        </authorList>
    </citation>
    <scope>NUCLEOTIDE SEQUENCE [LARGE SCALE GENOMIC DNA]</scope>
    <source>
        <strain evidence="8">ML311-T8</strain>
    </source>
</reference>
<dbReference type="GO" id="GO:0003700">
    <property type="term" value="F:DNA-binding transcription factor activity"/>
    <property type="evidence" value="ECO:0007669"/>
    <property type="project" value="InterPro"/>
</dbReference>
<dbReference type="InterPro" id="IPR001789">
    <property type="entry name" value="Sig_transdc_resp-reg_receiver"/>
</dbReference>
<dbReference type="InterPro" id="IPR018060">
    <property type="entry name" value="HTH_AraC"/>
</dbReference>
<evidence type="ECO:0000256" key="3">
    <source>
        <dbReference type="ARBA" id="ARBA00023163"/>
    </source>
</evidence>
<dbReference type="PRINTS" id="PR00032">
    <property type="entry name" value="HTHARAC"/>
</dbReference>
<dbReference type="SUPFAM" id="SSF52172">
    <property type="entry name" value="CheY-like"/>
    <property type="match status" value="1"/>
</dbReference>
<dbReference type="OrthoDB" id="2543932at2"/>
<dbReference type="Pfam" id="PF12833">
    <property type="entry name" value="HTH_18"/>
    <property type="match status" value="1"/>
</dbReference>
<organism evidence="7 8">
    <name type="scientific">Paenibacillus psychroresistens</name>
    <dbReference type="NCBI Taxonomy" id="1778678"/>
    <lineage>
        <taxon>Bacteria</taxon>
        <taxon>Bacillati</taxon>
        <taxon>Bacillota</taxon>
        <taxon>Bacilli</taxon>
        <taxon>Bacillales</taxon>
        <taxon>Paenibacillaceae</taxon>
        <taxon>Paenibacillus</taxon>
    </lineage>
</organism>
<dbReference type="InterPro" id="IPR020449">
    <property type="entry name" value="Tscrpt_reg_AraC-type_HTH"/>
</dbReference>
<dbReference type="PANTHER" id="PTHR43280">
    <property type="entry name" value="ARAC-FAMILY TRANSCRIPTIONAL REGULATOR"/>
    <property type="match status" value="1"/>
</dbReference>
<feature type="domain" description="HTH araC/xylS-type" evidence="5">
    <location>
        <begin position="441"/>
        <end position="539"/>
    </location>
</feature>
<dbReference type="PROSITE" id="PS50110">
    <property type="entry name" value="RESPONSE_REGULATORY"/>
    <property type="match status" value="1"/>
</dbReference>
<feature type="modified residue" description="4-aspartylphosphate" evidence="4">
    <location>
        <position position="55"/>
    </location>
</feature>
<evidence type="ECO:0000313" key="8">
    <source>
        <dbReference type="Proteomes" id="UP000426246"/>
    </source>
</evidence>
<evidence type="ECO:0000256" key="2">
    <source>
        <dbReference type="ARBA" id="ARBA00023125"/>
    </source>
</evidence>